<protein>
    <recommendedName>
        <fullName evidence="4">PNPLA domain-containing protein</fullName>
    </recommendedName>
</protein>
<dbReference type="PANTHER" id="PTHR24138:SF12">
    <property type="entry name" value="PATATIN FAMILY PROTEIN"/>
    <property type="match status" value="1"/>
</dbReference>
<evidence type="ECO:0000256" key="3">
    <source>
        <dbReference type="SAM" id="Phobius"/>
    </source>
</evidence>
<dbReference type="GO" id="GO:0016042">
    <property type="term" value="P:lipid catabolic process"/>
    <property type="evidence" value="ECO:0007669"/>
    <property type="project" value="UniProtKB-UniRule"/>
</dbReference>
<dbReference type="InterPro" id="IPR002641">
    <property type="entry name" value="PNPLA_dom"/>
</dbReference>
<feature type="short sequence motif" description="GXGXXG" evidence="2">
    <location>
        <begin position="116"/>
        <end position="121"/>
    </location>
</feature>
<dbReference type="InParanoid" id="F0ZAJ3"/>
<reference evidence="6" key="1">
    <citation type="journal article" date="2011" name="Genome Biol.">
        <title>Comparative genomics of the social amoebae Dictyostelium discoideum and Dictyostelium purpureum.</title>
        <authorList>
            <consortium name="US DOE Joint Genome Institute (JGI-PGF)"/>
            <person name="Sucgang R."/>
            <person name="Kuo A."/>
            <person name="Tian X."/>
            <person name="Salerno W."/>
            <person name="Parikh A."/>
            <person name="Feasley C.L."/>
            <person name="Dalin E."/>
            <person name="Tu H."/>
            <person name="Huang E."/>
            <person name="Barry K."/>
            <person name="Lindquist E."/>
            <person name="Shapiro H."/>
            <person name="Bruce D."/>
            <person name="Schmutz J."/>
            <person name="Salamov A."/>
            <person name="Fey P."/>
            <person name="Gaudet P."/>
            <person name="Anjard C."/>
            <person name="Babu M.M."/>
            <person name="Basu S."/>
            <person name="Bushmanova Y."/>
            <person name="van der Wel H."/>
            <person name="Katoh-Kurasawa M."/>
            <person name="Dinh C."/>
            <person name="Coutinho P.M."/>
            <person name="Saito T."/>
            <person name="Elias M."/>
            <person name="Schaap P."/>
            <person name="Kay R.R."/>
            <person name="Henrissat B."/>
            <person name="Eichinger L."/>
            <person name="Rivero F."/>
            <person name="Putnam N.H."/>
            <person name="West C.M."/>
            <person name="Loomis W.F."/>
            <person name="Chisholm R.L."/>
            <person name="Shaulsky G."/>
            <person name="Strassmann J.E."/>
            <person name="Queller D.C."/>
            <person name="Kuspa A."/>
            <person name="Grigoriev I.V."/>
        </authorList>
    </citation>
    <scope>NUCLEOTIDE SEQUENCE [LARGE SCALE GENOMIC DNA]</scope>
    <source>
        <strain evidence="6">QSDP1</strain>
    </source>
</reference>
<name>F0ZAJ3_DICPU</name>
<dbReference type="Pfam" id="PF01734">
    <property type="entry name" value="Patatin"/>
    <property type="match status" value="1"/>
</dbReference>
<keyword evidence="2" id="KW-0378">Hydrolase</keyword>
<accession>F0ZAJ3</accession>
<dbReference type="KEGG" id="dpp:DICPUDRAFT_148208"/>
<dbReference type="CDD" id="cd07199">
    <property type="entry name" value="Pat17_PNPLA8_PNPLA9_like"/>
    <property type="match status" value="1"/>
</dbReference>
<feature type="active site" description="Nucleophile" evidence="2">
    <location>
        <position position="150"/>
    </location>
</feature>
<keyword evidence="2" id="KW-0442">Lipid degradation</keyword>
<dbReference type="eggNOG" id="KOG0513">
    <property type="taxonomic scope" value="Eukaryota"/>
</dbReference>
<proteinExistence type="predicted"/>
<sequence length="446" mass="49253">MKPKTARIITLIYQIFSILGEIIILLLTPETEEQLISSANSSPISTPPPQPLKVLLNDSQITKESIEAIEIAQRLNVAISSAVSANALSSYNYEISKELQKRKLSKGKIVVVTLDGGGIRGIVTLTMLMELEKLLGFDIIDKSSLIGGTSTGSIIALGRSKGLPYSEILDIYKNFGKVIFKAPVMNFFVASTLANSDKKKEELQKVFGNTQLGDFCQHKKVFVVVSKVKSHTGSPLTTSQQQQQQQQTQDFKQKTISNYSKKWETVQVADALNASSAAPIFFKPVEILGEKYVDGGINYQNNPVLIAHKECQKLFGDKHDYVFISLGTGYYDSSSAPTVNSTNRLVSQAQETFKNAVNLVKNAALSIGDSETAHQIMLKQLSVNRGISYYRFNVPLSQNFSLSDASKSALSSMENETRAHMLSNEKMMDEIKKLKFEIETINNTNI</sequence>
<organism evidence="5 6">
    <name type="scientific">Dictyostelium purpureum</name>
    <name type="common">Slime mold</name>
    <dbReference type="NCBI Taxonomy" id="5786"/>
    <lineage>
        <taxon>Eukaryota</taxon>
        <taxon>Amoebozoa</taxon>
        <taxon>Evosea</taxon>
        <taxon>Eumycetozoa</taxon>
        <taxon>Dictyostelia</taxon>
        <taxon>Dictyosteliales</taxon>
        <taxon>Dictyosteliaceae</taxon>
        <taxon>Dictyostelium</taxon>
    </lineage>
</organism>
<dbReference type="PANTHER" id="PTHR24138">
    <property type="entry name" value="INTRACELLLAR PHOSPHOLIPASE A FAMILY"/>
    <property type="match status" value="1"/>
</dbReference>
<dbReference type="GeneID" id="10506084"/>
<dbReference type="EMBL" id="GL870964">
    <property type="protein sequence ID" value="EGC39084.1"/>
    <property type="molecule type" value="Genomic_DNA"/>
</dbReference>
<feature type="short sequence motif" description="GXSXG" evidence="2">
    <location>
        <begin position="148"/>
        <end position="152"/>
    </location>
</feature>
<dbReference type="OrthoDB" id="19933at2759"/>
<evidence type="ECO:0000313" key="6">
    <source>
        <dbReference type="Proteomes" id="UP000001064"/>
    </source>
</evidence>
<dbReference type="Gene3D" id="3.40.1090.10">
    <property type="entry name" value="Cytosolic phospholipase A2 catalytic domain"/>
    <property type="match status" value="1"/>
</dbReference>
<keyword evidence="3" id="KW-0472">Membrane</keyword>
<dbReference type="PROSITE" id="PS51635">
    <property type="entry name" value="PNPLA"/>
    <property type="match status" value="1"/>
</dbReference>
<feature type="active site" description="Proton acceptor" evidence="2">
    <location>
        <position position="294"/>
    </location>
</feature>
<evidence type="ECO:0000256" key="1">
    <source>
        <dbReference type="ARBA" id="ARBA00023098"/>
    </source>
</evidence>
<evidence type="ECO:0000313" key="5">
    <source>
        <dbReference type="EMBL" id="EGC39084.1"/>
    </source>
</evidence>
<dbReference type="SUPFAM" id="SSF52151">
    <property type="entry name" value="FabD/lysophospholipase-like"/>
    <property type="match status" value="1"/>
</dbReference>
<feature type="short sequence motif" description="DGA/G" evidence="2">
    <location>
        <begin position="294"/>
        <end position="296"/>
    </location>
</feature>
<keyword evidence="3" id="KW-1133">Transmembrane helix</keyword>
<dbReference type="GO" id="GO:0016787">
    <property type="term" value="F:hydrolase activity"/>
    <property type="evidence" value="ECO:0007669"/>
    <property type="project" value="UniProtKB-UniRule"/>
</dbReference>
<dbReference type="OMA" id="HQIFKQM"/>
<keyword evidence="6" id="KW-1185">Reference proteome</keyword>
<dbReference type="RefSeq" id="XP_003284434.1">
    <property type="nucleotide sequence ID" value="XM_003284386.1"/>
</dbReference>
<evidence type="ECO:0000256" key="2">
    <source>
        <dbReference type="PROSITE-ProRule" id="PRU01161"/>
    </source>
</evidence>
<gene>
    <name evidence="5" type="ORF">DICPUDRAFT_148208</name>
</gene>
<dbReference type="AlphaFoldDB" id="F0ZAJ3"/>
<feature type="domain" description="PNPLA" evidence="4">
    <location>
        <begin position="112"/>
        <end position="308"/>
    </location>
</feature>
<dbReference type="InterPro" id="IPR047156">
    <property type="entry name" value="Teg/CotR/CapV-like"/>
</dbReference>
<feature type="transmembrane region" description="Helical" evidence="3">
    <location>
        <begin position="7"/>
        <end position="27"/>
    </location>
</feature>
<evidence type="ECO:0000259" key="4">
    <source>
        <dbReference type="PROSITE" id="PS51635"/>
    </source>
</evidence>
<dbReference type="InterPro" id="IPR016035">
    <property type="entry name" value="Acyl_Trfase/lysoPLipase"/>
</dbReference>
<dbReference type="Proteomes" id="UP000001064">
    <property type="component" value="Unassembled WGS sequence"/>
</dbReference>
<keyword evidence="3" id="KW-0812">Transmembrane</keyword>
<keyword evidence="1 2" id="KW-0443">Lipid metabolism</keyword>
<dbReference type="VEuPathDB" id="AmoebaDB:DICPUDRAFT_148208"/>